<evidence type="ECO:0000313" key="2">
    <source>
        <dbReference type="EMBL" id="KAG6370058.1"/>
    </source>
</evidence>
<name>A0A8I3A2Z1_9AGAM</name>
<sequence length="183" mass="19725">MVPGTRGHQDDAPVNTKNGGSLVASTQRVAEILLGAAAPEGSVQRIAFQFGGSLPSKSFPLDPFLMHHRRCQRRGGSLRLLDTGYWCPAYDGLSTPRSRKCRVADTIIQLAVFTIFPIARTSCKPSRGLQGQCIQNDRYLPAFGKPTISPKKKGKVTVRETQAPPTLSATAFPGSIGVESMQT</sequence>
<evidence type="ECO:0000313" key="3">
    <source>
        <dbReference type="Proteomes" id="UP000683000"/>
    </source>
</evidence>
<protein>
    <submittedName>
        <fullName evidence="2">Uncharacterized protein</fullName>
    </submittedName>
</protein>
<keyword evidence="3" id="KW-1185">Reference proteome</keyword>
<dbReference type="EMBL" id="JAGFBS010000057">
    <property type="protein sequence ID" value="KAG6370058.1"/>
    <property type="molecule type" value="Genomic_DNA"/>
</dbReference>
<comment type="caution">
    <text evidence="2">The sequence shown here is derived from an EMBL/GenBank/DDBJ whole genome shotgun (WGS) entry which is preliminary data.</text>
</comment>
<gene>
    <name evidence="2" type="ORF">JVT61DRAFT_12460</name>
</gene>
<dbReference type="Proteomes" id="UP000683000">
    <property type="component" value="Unassembled WGS sequence"/>
</dbReference>
<proteinExistence type="predicted"/>
<organism evidence="2 3">
    <name type="scientific">Boletus reticuloceps</name>
    <dbReference type="NCBI Taxonomy" id="495285"/>
    <lineage>
        <taxon>Eukaryota</taxon>
        <taxon>Fungi</taxon>
        <taxon>Dikarya</taxon>
        <taxon>Basidiomycota</taxon>
        <taxon>Agaricomycotina</taxon>
        <taxon>Agaricomycetes</taxon>
        <taxon>Agaricomycetidae</taxon>
        <taxon>Boletales</taxon>
        <taxon>Boletineae</taxon>
        <taxon>Boletaceae</taxon>
        <taxon>Boletoideae</taxon>
        <taxon>Boletus</taxon>
    </lineage>
</organism>
<reference evidence="2" key="1">
    <citation type="submission" date="2021-03" db="EMBL/GenBank/DDBJ databases">
        <title>Evolutionary innovations through gain and loss of genes in the ectomycorrhizal Boletales.</title>
        <authorList>
            <person name="Wu G."/>
            <person name="Miyauchi S."/>
            <person name="Morin E."/>
            <person name="Yang Z.-L."/>
            <person name="Xu J."/>
            <person name="Martin F.M."/>
        </authorList>
    </citation>
    <scope>NUCLEOTIDE SEQUENCE</scope>
    <source>
        <strain evidence="2">BR01</strain>
    </source>
</reference>
<accession>A0A8I3A2Z1</accession>
<feature type="region of interest" description="Disordered" evidence="1">
    <location>
        <begin position="1"/>
        <end position="20"/>
    </location>
</feature>
<evidence type="ECO:0000256" key="1">
    <source>
        <dbReference type="SAM" id="MobiDB-lite"/>
    </source>
</evidence>
<dbReference type="AlphaFoldDB" id="A0A8I3A2Z1"/>